<dbReference type="EMBL" id="CAJNJA010018399">
    <property type="protein sequence ID" value="CAE7422382.1"/>
    <property type="molecule type" value="Genomic_DNA"/>
</dbReference>
<proteinExistence type="predicted"/>
<protein>
    <submittedName>
        <fullName evidence="1">Nipblb protein</fullName>
    </submittedName>
</protein>
<name>A0A812R6M4_9DINO</name>
<dbReference type="AlphaFoldDB" id="A0A812R6M4"/>
<feature type="non-terminal residue" evidence="1">
    <location>
        <position position="200"/>
    </location>
</feature>
<accession>A0A812R6M4</accession>
<evidence type="ECO:0000313" key="2">
    <source>
        <dbReference type="Proteomes" id="UP000601435"/>
    </source>
</evidence>
<evidence type="ECO:0000313" key="1">
    <source>
        <dbReference type="EMBL" id="CAE7422382.1"/>
    </source>
</evidence>
<organism evidence="1 2">
    <name type="scientific">Symbiodinium necroappetens</name>
    <dbReference type="NCBI Taxonomy" id="1628268"/>
    <lineage>
        <taxon>Eukaryota</taxon>
        <taxon>Sar</taxon>
        <taxon>Alveolata</taxon>
        <taxon>Dinophyceae</taxon>
        <taxon>Suessiales</taxon>
        <taxon>Symbiodiniaceae</taxon>
        <taxon>Symbiodinium</taxon>
    </lineage>
</organism>
<dbReference type="OrthoDB" id="439881at2759"/>
<keyword evidence="2" id="KW-1185">Reference proteome</keyword>
<gene>
    <name evidence="1" type="primary">nipblb</name>
    <name evidence="1" type="ORF">SNEC2469_LOCUS11587</name>
</gene>
<sequence>MQALAKQTAFCQRVKDTHRFLLLKCTTDPAINAEHIGMNREILRPLAKAFGRCKEMATKPVLKIVLYEFKDKKAVTVTNKVVASTASVLKKLSFAQSAEAFRTANHKARSSDMVHRAPSFTIRYNNIGKKQQKKLDFEKPELDREVKRVEVPVETDLPSLESQIHGLKYRQAKAKDGTDFGEVPKEERGILKKEIRRSKL</sequence>
<reference evidence="1" key="1">
    <citation type="submission" date="2021-02" db="EMBL/GenBank/DDBJ databases">
        <authorList>
            <person name="Dougan E. K."/>
            <person name="Rhodes N."/>
            <person name="Thang M."/>
            <person name="Chan C."/>
        </authorList>
    </citation>
    <scope>NUCLEOTIDE SEQUENCE</scope>
</reference>
<dbReference type="Proteomes" id="UP000601435">
    <property type="component" value="Unassembled WGS sequence"/>
</dbReference>
<comment type="caution">
    <text evidence="1">The sequence shown here is derived from an EMBL/GenBank/DDBJ whole genome shotgun (WGS) entry which is preliminary data.</text>
</comment>